<dbReference type="AlphaFoldDB" id="A0A5C6DY24"/>
<comment type="caution">
    <text evidence="2">The sequence shown here is derived from an EMBL/GenBank/DDBJ whole genome shotgun (WGS) entry which is preliminary data.</text>
</comment>
<dbReference type="GO" id="GO:0004803">
    <property type="term" value="F:transposase activity"/>
    <property type="evidence" value="ECO:0007669"/>
    <property type="project" value="InterPro"/>
</dbReference>
<protein>
    <submittedName>
        <fullName evidence="2">Transposase IS200 like protein</fullName>
    </submittedName>
</protein>
<dbReference type="Gene3D" id="3.30.70.1290">
    <property type="entry name" value="Transposase IS200-like"/>
    <property type="match status" value="1"/>
</dbReference>
<name>A0A5C6DY24_9BACT</name>
<dbReference type="OrthoDB" id="9794403at2"/>
<dbReference type="Pfam" id="PF01797">
    <property type="entry name" value="Y1_Tnp"/>
    <property type="match status" value="1"/>
</dbReference>
<dbReference type="EMBL" id="SJPV01000003">
    <property type="protein sequence ID" value="TWU39739.1"/>
    <property type="molecule type" value="Genomic_DNA"/>
</dbReference>
<evidence type="ECO:0000259" key="1">
    <source>
        <dbReference type="SMART" id="SM01321"/>
    </source>
</evidence>
<dbReference type="InterPro" id="IPR052715">
    <property type="entry name" value="RAYT_transposase"/>
</dbReference>
<proteinExistence type="predicted"/>
<dbReference type="InterPro" id="IPR002686">
    <property type="entry name" value="Transposase_17"/>
</dbReference>
<dbReference type="GO" id="GO:0043565">
    <property type="term" value="F:sequence-specific DNA binding"/>
    <property type="evidence" value="ECO:0007669"/>
    <property type="project" value="TreeGrafter"/>
</dbReference>
<gene>
    <name evidence="2" type="ORF">Poly41_25950</name>
</gene>
<dbReference type="SUPFAM" id="SSF143422">
    <property type="entry name" value="Transposase IS200-like"/>
    <property type="match status" value="1"/>
</dbReference>
<organism evidence="2 3">
    <name type="scientific">Novipirellula artificiosorum</name>
    <dbReference type="NCBI Taxonomy" id="2528016"/>
    <lineage>
        <taxon>Bacteria</taxon>
        <taxon>Pseudomonadati</taxon>
        <taxon>Planctomycetota</taxon>
        <taxon>Planctomycetia</taxon>
        <taxon>Pirellulales</taxon>
        <taxon>Pirellulaceae</taxon>
        <taxon>Novipirellula</taxon>
    </lineage>
</organism>
<feature type="domain" description="Transposase IS200-like" evidence="1">
    <location>
        <begin position="16"/>
        <end position="204"/>
    </location>
</feature>
<dbReference type="Proteomes" id="UP000319143">
    <property type="component" value="Unassembled WGS sequence"/>
</dbReference>
<dbReference type="SMART" id="SM01321">
    <property type="entry name" value="Y1_Tnp"/>
    <property type="match status" value="1"/>
</dbReference>
<dbReference type="RefSeq" id="WP_146526430.1">
    <property type="nucleotide sequence ID" value="NZ_SJPV01000003.1"/>
</dbReference>
<keyword evidence="3" id="KW-1185">Reference proteome</keyword>
<dbReference type="PANTHER" id="PTHR36966">
    <property type="entry name" value="REP-ASSOCIATED TYROSINE TRANSPOSASE"/>
    <property type="match status" value="1"/>
</dbReference>
<evidence type="ECO:0000313" key="3">
    <source>
        <dbReference type="Proteomes" id="UP000319143"/>
    </source>
</evidence>
<dbReference type="GO" id="GO:0006313">
    <property type="term" value="P:DNA transposition"/>
    <property type="evidence" value="ECO:0007669"/>
    <property type="project" value="InterPro"/>
</dbReference>
<sequence>MPNDTYYERHLPHQVPSGFPIFLTWNLKGSLPHQVIQEIEAEASRLKATPLRRDESEHDRKLRHAKLLFVKRDRSLDNECREYVRLSSLTGVPRVSLERLTYDDRPMWLADSAAACEVAKSILWGVPARYQLWAFVVMGNHVHCLLSPNVELQIVTQGIKGFTSHQINRLQNSTGRTFWQDESFDHWARDEQEMYRIIEYIEQNPVSAKLCRRPELWEWSSASLREPYAWKQGTPFPSDKKDEIRRLFESRVRLR</sequence>
<evidence type="ECO:0000313" key="2">
    <source>
        <dbReference type="EMBL" id="TWU39739.1"/>
    </source>
</evidence>
<dbReference type="InterPro" id="IPR036515">
    <property type="entry name" value="Transposase_17_sf"/>
</dbReference>
<reference evidence="2 3" key="1">
    <citation type="submission" date="2019-02" db="EMBL/GenBank/DDBJ databases">
        <title>Deep-cultivation of Planctomycetes and their phenomic and genomic characterization uncovers novel biology.</title>
        <authorList>
            <person name="Wiegand S."/>
            <person name="Jogler M."/>
            <person name="Boedeker C."/>
            <person name="Pinto D."/>
            <person name="Vollmers J."/>
            <person name="Rivas-Marin E."/>
            <person name="Kohn T."/>
            <person name="Peeters S.H."/>
            <person name="Heuer A."/>
            <person name="Rast P."/>
            <person name="Oberbeckmann S."/>
            <person name="Bunk B."/>
            <person name="Jeske O."/>
            <person name="Meyerdierks A."/>
            <person name="Storesund J.E."/>
            <person name="Kallscheuer N."/>
            <person name="Luecker S."/>
            <person name="Lage O.M."/>
            <person name="Pohl T."/>
            <person name="Merkel B.J."/>
            <person name="Hornburger P."/>
            <person name="Mueller R.-W."/>
            <person name="Bruemmer F."/>
            <person name="Labrenz M."/>
            <person name="Spormann A.M."/>
            <person name="Op Den Camp H."/>
            <person name="Overmann J."/>
            <person name="Amann R."/>
            <person name="Jetten M.S.M."/>
            <person name="Mascher T."/>
            <person name="Medema M.H."/>
            <person name="Devos D.P."/>
            <person name="Kaster A.-K."/>
            <person name="Ovreas L."/>
            <person name="Rohde M."/>
            <person name="Galperin M.Y."/>
            <person name="Jogler C."/>
        </authorList>
    </citation>
    <scope>NUCLEOTIDE SEQUENCE [LARGE SCALE GENOMIC DNA]</scope>
    <source>
        <strain evidence="2 3">Poly41</strain>
    </source>
</reference>
<dbReference type="PANTHER" id="PTHR36966:SF1">
    <property type="entry name" value="REP-ASSOCIATED TYROSINE TRANSPOSASE"/>
    <property type="match status" value="1"/>
</dbReference>
<accession>A0A5C6DY24</accession>